<dbReference type="InterPro" id="IPR011961">
    <property type="entry name" value="RimM"/>
</dbReference>
<comment type="subunit">
    <text evidence="5">Binds ribosomal protein uS19.</text>
</comment>
<evidence type="ECO:0000256" key="1">
    <source>
        <dbReference type="ARBA" id="ARBA00022490"/>
    </source>
</evidence>
<comment type="similarity">
    <text evidence="5">Belongs to the RimM family.</text>
</comment>
<protein>
    <recommendedName>
        <fullName evidence="5">Ribosome maturation factor RimM</fullName>
    </recommendedName>
</protein>
<dbReference type="GO" id="GO:0042274">
    <property type="term" value="P:ribosomal small subunit biogenesis"/>
    <property type="evidence" value="ECO:0007669"/>
    <property type="project" value="UniProtKB-UniRule"/>
</dbReference>
<evidence type="ECO:0000256" key="4">
    <source>
        <dbReference type="ARBA" id="ARBA00023186"/>
    </source>
</evidence>
<comment type="function">
    <text evidence="5">An accessory protein needed during the final step in the assembly of 30S ribosomal subunit, possibly for assembly of the head region. Essential for efficient processing of 16S rRNA. May be needed both before and after RbfA during the maturation of 16S rRNA. It has affinity for free ribosomal 30S subunits but not for 70S ribosomes.</text>
</comment>
<feature type="domain" description="RimM N-terminal" evidence="6">
    <location>
        <begin position="14"/>
        <end position="94"/>
    </location>
</feature>
<keyword evidence="3 5" id="KW-0698">rRNA processing</keyword>
<evidence type="ECO:0000256" key="2">
    <source>
        <dbReference type="ARBA" id="ARBA00022517"/>
    </source>
</evidence>
<dbReference type="Gene3D" id="2.40.30.60">
    <property type="entry name" value="RimM"/>
    <property type="match status" value="1"/>
</dbReference>
<dbReference type="InterPro" id="IPR002676">
    <property type="entry name" value="RimM_N"/>
</dbReference>
<dbReference type="GO" id="GO:0006364">
    <property type="term" value="P:rRNA processing"/>
    <property type="evidence" value="ECO:0007669"/>
    <property type="project" value="UniProtKB-UniRule"/>
</dbReference>
<dbReference type="AlphaFoldDB" id="A0A1V1PH71"/>
<dbReference type="SUPFAM" id="SSF50346">
    <property type="entry name" value="PRC-barrel domain"/>
    <property type="match status" value="1"/>
</dbReference>
<accession>A0A1V1PH71</accession>
<dbReference type="HAMAP" id="MF_00014">
    <property type="entry name" value="Ribosome_mat_RimM"/>
    <property type="match status" value="1"/>
</dbReference>
<evidence type="ECO:0000313" key="8">
    <source>
        <dbReference type="EMBL" id="ETR74138.1"/>
    </source>
</evidence>
<dbReference type="InterPro" id="IPR036976">
    <property type="entry name" value="RimM_N_sf"/>
</dbReference>
<gene>
    <name evidence="5" type="primary">rimM</name>
    <name evidence="8" type="ORF">OMM_00443</name>
</gene>
<dbReference type="SUPFAM" id="SSF50447">
    <property type="entry name" value="Translation proteins"/>
    <property type="match status" value="1"/>
</dbReference>
<keyword evidence="2 5" id="KW-0690">Ribosome biogenesis</keyword>
<comment type="subcellular location">
    <subcellularLocation>
        <location evidence="5">Cytoplasm</location>
    </subcellularLocation>
</comment>
<dbReference type="Proteomes" id="UP000189670">
    <property type="component" value="Unassembled WGS sequence"/>
</dbReference>
<dbReference type="GO" id="GO:0005840">
    <property type="term" value="C:ribosome"/>
    <property type="evidence" value="ECO:0007669"/>
    <property type="project" value="InterPro"/>
</dbReference>
<evidence type="ECO:0000313" key="9">
    <source>
        <dbReference type="Proteomes" id="UP000189670"/>
    </source>
</evidence>
<keyword evidence="4 5" id="KW-0143">Chaperone</keyword>
<dbReference type="InterPro" id="IPR056792">
    <property type="entry name" value="PRC_RimM"/>
</dbReference>
<dbReference type="PANTHER" id="PTHR33692">
    <property type="entry name" value="RIBOSOME MATURATION FACTOR RIMM"/>
    <property type="match status" value="1"/>
</dbReference>
<comment type="caution">
    <text evidence="8">The sequence shown here is derived from an EMBL/GenBank/DDBJ whole genome shotgun (WGS) entry which is preliminary data.</text>
</comment>
<dbReference type="GO" id="GO:0043022">
    <property type="term" value="F:ribosome binding"/>
    <property type="evidence" value="ECO:0007669"/>
    <property type="project" value="InterPro"/>
</dbReference>
<dbReference type="InterPro" id="IPR011033">
    <property type="entry name" value="PRC_barrel-like_sf"/>
</dbReference>
<dbReference type="Pfam" id="PF01782">
    <property type="entry name" value="RimM"/>
    <property type="match status" value="1"/>
</dbReference>
<comment type="domain">
    <text evidence="5">The PRC barrel domain binds ribosomal protein uS19.</text>
</comment>
<evidence type="ECO:0000259" key="6">
    <source>
        <dbReference type="Pfam" id="PF01782"/>
    </source>
</evidence>
<proteinExistence type="inferred from homology"/>
<reference evidence="9" key="1">
    <citation type="submission" date="2012-11" db="EMBL/GenBank/DDBJ databases">
        <authorList>
            <person name="Lucero-Rivera Y.E."/>
            <person name="Tovar-Ramirez D."/>
        </authorList>
    </citation>
    <scope>NUCLEOTIDE SEQUENCE [LARGE SCALE GENOMIC DNA]</scope>
    <source>
        <strain evidence="9">Araruama</strain>
    </source>
</reference>
<evidence type="ECO:0000259" key="7">
    <source>
        <dbReference type="Pfam" id="PF24986"/>
    </source>
</evidence>
<dbReference type="EMBL" id="ATBP01000020">
    <property type="protein sequence ID" value="ETR74138.1"/>
    <property type="molecule type" value="Genomic_DNA"/>
</dbReference>
<dbReference type="Gene3D" id="2.30.30.240">
    <property type="entry name" value="PRC-barrel domain"/>
    <property type="match status" value="1"/>
</dbReference>
<dbReference type="InterPro" id="IPR009000">
    <property type="entry name" value="Transl_B-barrel_sf"/>
</dbReference>
<feature type="domain" description="Ribosome maturation factor RimM PRC barrel" evidence="7">
    <location>
        <begin position="106"/>
        <end position="169"/>
    </location>
</feature>
<sequence>MKSLNDFDERFLLAGKVIGVHGIQGAVKFKSFVDEKLLTPDNPLFYRSRDRNFHRISILSIKPYKRNFLITLEGISDRTQATTLVGIDIFIQRNVLPDLDSDTFYWFEIQGLEVIDTSGHHCGVIRSIIETGSNDVYVIEKNGEEYLIPAIESAVINIDIQKKQMVIDHEQMIDY</sequence>
<dbReference type="GO" id="GO:0005737">
    <property type="term" value="C:cytoplasm"/>
    <property type="evidence" value="ECO:0007669"/>
    <property type="project" value="UniProtKB-SubCell"/>
</dbReference>
<dbReference type="Pfam" id="PF24986">
    <property type="entry name" value="PRC_RimM"/>
    <property type="match status" value="1"/>
</dbReference>
<dbReference type="PANTHER" id="PTHR33692:SF1">
    <property type="entry name" value="RIBOSOME MATURATION FACTOR RIMM"/>
    <property type="match status" value="1"/>
</dbReference>
<keyword evidence="1 5" id="KW-0963">Cytoplasm</keyword>
<evidence type="ECO:0000256" key="5">
    <source>
        <dbReference type="HAMAP-Rule" id="MF_00014"/>
    </source>
</evidence>
<name>A0A1V1PH71_9BACT</name>
<evidence type="ECO:0000256" key="3">
    <source>
        <dbReference type="ARBA" id="ARBA00022552"/>
    </source>
</evidence>
<dbReference type="NCBIfam" id="TIGR02273">
    <property type="entry name" value="16S_RimM"/>
    <property type="match status" value="1"/>
</dbReference>
<organism evidence="8 9">
    <name type="scientific">Candidatus Magnetoglobus multicellularis str. Araruama</name>
    <dbReference type="NCBI Taxonomy" id="890399"/>
    <lineage>
        <taxon>Bacteria</taxon>
        <taxon>Pseudomonadati</taxon>
        <taxon>Thermodesulfobacteriota</taxon>
        <taxon>Desulfobacteria</taxon>
        <taxon>Desulfobacterales</taxon>
        <taxon>Desulfobacteraceae</taxon>
        <taxon>Candidatus Magnetoglobus</taxon>
    </lineage>
</organism>